<organism evidence="2 3">
    <name type="scientific">Oryzias melastigma</name>
    <name type="common">Marine medaka</name>
    <dbReference type="NCBI Taxonomy" id="30732"/>
    <lineage>
        <taxon>Eukaryota</taxon>
        <taxon>Metazoa</taxon>
        <taxon>Chordata</taxon>
        <taxon>Craniata</taxon>
        <taxon>Vertebrata</taxon>
        <taxon>Euteleostomi</taxon>
        <taxon>Actinopterygii</taxon>
        <taxon>Neopterygii</taxon>
        <taxon>Teleostei</taxon>
        <taxon>Neoteleostei</taxon>
        <taxon>Acanthomorphata</taxon>
        <taxon>Ovalentaria</taxon>
        <taxon>Atherinomorphae</taxon>
        <taxon>Beloniformes</taxon>
        <taxon>Adrianichthyidae</taxon>
        <taxon>Oryziinae</taxon>
        <taxon>Oryzias</taxon>
    </lineage>
</organism>
<dbReference type="Ensembl" id="ENSOMET00000006489.1">
    <property type="protein sequence ID" value="ENSOMEP00000006035.1"/>
    <property type="gene ID" value="ENSOMEG00000007077.1"/>
</dbReference>
<dbReference type="InterPro" id="IPR001849">
    <property type="entry name" value="PH_domain"/>
</dbReference>
<dbReference type="Gene3D" id="2.30.29.30">
    <property type="entry name" value="Pleckstrin-homology domain (PH domain)/Phosphotyrosine-binding domain (PTB)"/>
    <property type="match status" value="2"/>
</dbReference>
<proteinExistence type="predicted"/>
<evidence type="ECO:0000259" key="1">
    <source>
        <dbReference type="PROSITE" id="PS50003"/>
    </source>
</evidence>
<protein>
    <submittedName>
        <fullName evidence="2">PDZ and pleckstrin homology domains 1</fullName>
    </submittedName>
</protein>
<evidence type="ECO:0000313" key="2">
    <source>
        <dbReference type="Ensembl" id="ENSOMEP00000006035.1"/>
    </source>
</evidence>
<name>A0A3B3BKK1_ORYME</name>
<dbReference type="GeneTree" id="ENSGT00530000064469"/>
<sequence>MTIGSDIARGPNTPRPPCRGYLHKRTQSGLIKGWRKRWFVLTHDCYLYYYKHKRDEGKRQPLSSVKLEGAEVGPDDSLGKPFVFKCRPQSGTRVYLLCATSNQEMKREPSFPSLRPVAMLTFMFQDHVWVDVTRHNSNLPPLAVKSPDCLGLLHKMDRSKDMWVQHYCILKDACLYLYSGIRATHAQGGLYLQGYTVREQPHGSKKSTIELKPPSDEFKTFYLCAENPAENKRWMAAIKASIKKWLPLHHALQNYINPPTEETRM</sequence>
<dbReference type="OMA" id="THAHGIY"/>
<dbReference type="PaxDb" id="30732-ENSOMEP00000006035"/>
<dbReference type="SUPFAM" id="SSF50729">
    <property type="entry name" value="PH domain-like"/>
    <property type="match status" value="2"/>
</dbReference>
<dbReference type="AlphaFoldDB" id="A0A3B3BKK1"/>
<dbReference type="PROSITE" id="PS50003">
    <property type="entry name" value="PH_DOMAIN"/>
    <property type="match status" value="1"/>
</dbReference>
<dbReference type="PANTHER" id="PTHR12752:SF2">
    <property type="entry name" value="PDZ AND PLECKSTRIN HOMOLOGY DOMAINS 1"/>
    <property type="match status" value="1"/>
</dbReference>
<dbReference type="SMART" id="SM00233">
    <property type="entry name" value="PH"/>
    <property type="match status" value="2"/>
</dbReference>
<accession>A0A3B3BKK1</accession>
<dbReference type="InterPro" id="IPR011993">
    <property type="entry name" value="PH-like_dom_sf"/>
</dbReference>
<dbReference type="Proteomes" id="UP000261560">
    <property type="component" value="Unplaced"/>
</dbReference>
<dbReference type="Pfam" id="PF00169">
    <property type="entry name" value="PH"/>
    <property type="match status" value="2"/>
</dbReference>
<dbReference type="STRING" id="30732.ENSOMEP00000006035"/>
<reference evidence="2" key="1">
    <citation type="submission" date="2025-08" db="UniProtKB">
        <authorList>
            <consortium name="Ensembl"/>
        </authorList>
    </citation>
    <scope>IDENTIFICATION</scope>
</reference>
<feature type="domain" description="PH" evidence="1">
    <location>
        <begin position="15"/>
        <end position="243"/>
    </location>
</feature>
<dbReference type="PANTHER" id="PTHR12752">
    <property type="entry name" value="PHOSPHOINOSITOL 3-PHOSPHATE-BINDING PROTEIN"/>
    <property type="match status" value="1"/>
</dbReference>
<reference evidence="2" key="2">
    <citation type="submission" date="2025-09" db="UniProtKB">
        <authorList>
            <consortium name="Ensembl"/>
        </authorList>
    </citation>
    <scope>IDENTIFICATION</scope>
</reference>
<keyword evidence="3" id="KW-1185">Reference proteome</keyword>
<evidence type="ECO:0000313" key="3">
    <source>
        <dbReference type="Proteomes" id="UP000261560"/>
    </source>
</evidence>